<organism evidence="1 2">
    <name type="scientific">Kitasatospora cheerisanensis KCTC 2395</name>
    <dbReference type="NCBI Taxonomy" id="1348663"/>
    <lineage>
        <taxon>Bacteria</taxon>
        <taxon>Bacillati</taxon>
        <taxon>Actinomycetota</taxon>
        <taxon>Actinomycetes</taxon>
        <taxon>Kitasatosporales</taxon>
        <taxon>Streptomycetaceae</taxon>
        <taxon>Kitasatospora</taxon>
    </lineage>
</organism>
<accession>A0A066Z6A3</accession>
<keyword evidence="2" id="KW-1185">Reference proteome</keyword>
<dbReference type="EMBL" id="JNBY01000075">
    <property type="protein sequence ID" value="KDN85876.1"/>
    <property type="molecule type" value="Genomic_DNA"/>
</dbReference>
<proteinExistence type="predicted"/>
<dbReference type="AlphaFoldDB" id="A0A066Z6A3"/>
<evidence type="ECO:0000313" key="1">
    <source>
        <dbReference type="EMBL" id="KDN85876.1"/>
    </source>
</evidence>
<sequence length="86" mass="9248">MRGLELFGQEQPRNRLLHNASLAEARLAGEDVEGAAAAAHSAMDLSAHLDSQRARARLRVLHTGFGARDTSVAREVCGRVEDILSA</sequence>
<reference evidence="1 2" key="1">
    <citation type="submission" date="2014-05" db="EMBL/GenBank/DDBJ databases">
        <title>Draft Genome Sequence of Kitasatospora cheerisanensis KCTC 2395.</title>
        <authorList>
            <person name="Nam D.H."/>
        </authorList>
    </citation>
    <scope>NUCLEOTIDE SEQUENCE [LARGE SCALE GENOMIC DNA]</scope>
    <source>
        <strain evidence="1 2">KCTC 2395</strain>
    </source>
</reference>
<gene>
    <name evidence="1" type="ORF">KCH_23720</name>
</gene>
<dbReference type="Proteomes" id="UP000027178">
    <property type="component" value="Unassembled WGS sequence"/>
</dbReference>
<evidence type="ECO:0000313" key="2">
    <source>
        <dbReference type="Proteomes" id="UP000027178"/>
    </source>
</evidence>
<name>A0A066Z6A3_9ACTN</name>
<dbReference type="HOGENOM" id="CLU_2493771_0_0_11"/>
<comment type="caution">
    <text evidence="1">The sequence shown here is derived from an EMBL/GenBank/DDBJ whole genome shotgun (WGS) entry which is preliminary data.</text>
</comment>
<protein>
    <submittedName>
        <fullName evidence="1">Uncharacterized protein</fullName>
    </submittedName>
</protein>
<dbReference type="PATRIC" id="fig|1348663.4.peg.2301"/>